<gene>
    <name evidence="1" type="ORF">MENTE1834_LOCUS27027</name>
</gene>
<dbReference type="Proteomes" id="UP001497535">
    <property type="component" value="Unassembled WGS sequence"/>
</dbReference>
<reference evidence="1" key="1">
    <citation type="submission" date="2023-11" db="EMBL/GenBank/DDBJ databases">
        <authorList>
            <person name="Poullet M."/>
        </authorList>
    </citation>
    <scope>NUCLEOTIDE SEQUENCE</scope>
    <source>
        <strain evidence="1">E1834</strain>
    </source>
</reference>
<protein>
    <submittedName>
        <fullName evidence="1">Uncharacterized protein</fullName>
    </submittedName>
</protein>
<comment type="caution">
    <text evidence="1">The sequence shown here is derived from an EMBL/GenBank/DDBJ whole genome shotgun (WGS) entry which is preliminary data.</text>
</comment>
<organism evidence="1 2">
    <name type="scientific">Meloidogyne enterolobii</name>
    <name type="common">Root-knot nematode worm</name>
    <name type="synonym">Meloidogyne mayaguensis</name>
    <dbReference type="NCBI Taxonomy" id="390850"/>
    <lineage>
        <taxon>Eukaryota</taxon>
        <taxon>Metazoa</taxon>
        <taxon>Ecdysozoa</taxon>
        <taxon>Nematoda</taxon>
        <taxon>Chromadorea</taxon>
        <taxon>Rhabditida</taxon>
        <taxon>Tylenchina</taxon>
        <taxon>Tylenchomorpha</taxon>
        <taxon>Tylenchoidea</taxon>
        <taxon>Meloidogynidae</taxon>
        <taxon>Meloidogyninae</taxon>
        <taxon>Meloidogyne</taxon>
    </lineage>
</organism>
<proteinExistence type="predicted"/>
<evidence type="ECO:0000313" key="1">
    <source>
        <dbReference type="EMBL" id="CAK5079885.1"/>
    </source>
</evidence>
<evidence type="ECO:0000313" key="2">
    <source>
        <dbReference type="Proteomes" id="UP001497535"/>
    </source>
</evidence>
<sequence length="144" mass="16521">MKKYFIFSLFLYLLIPSSFGTKLAHLLNNDQEKITLNILDEEIAKIMEEAKENLKDPLKNKPGKSEIEEIKEDEDFEVKEEENVEIKNNVFSLKIAPGDIFDTSRGLERGGECLEGAISEGEAILERDYFRENTAILRLLPLQV</sequence>
<dbReference type="EMBL" id="CAVMJV010000039">
    <property type="protein sequence ID" value="CAK5079885.1"/>
    <property type="molecule type" value="Genomic_DNA"/>
</dbReference>
<accession>A0ACB0ZPD1</accession>
<keyword evidence="2" id="KW-1185">Reference proteome</keyword>
<name>A0ACB0ZPD1_MELEN</name>